<evidence type="ECO:0000256" key="1">
    <source>
        <dbReference type="SAM" id="MobiDB-lite"/>
    </source>
</evidence>
<protein>
    <submittedName>
        <fullName evidence="4">Platelet endothelial aggregation receptor 1</fullName>
    </submittedName>
</protein>
<feature type="domain" description="DUF7953" evidence="3">
    <location>
        <begin position="101"/>
        <end position="211"/>
    </location>
</feature>
<dbReference type="EMBL" id="GDJX01024162">
    <property type="protein sequence ID" value="JAT43774.1"/>
    <property type="molecule type" value="Transcribed_RNA"/>
</dbReference>
<keyword evidence="4" id="KW-0675">Receptor</keyword>
<accession>A0A1D1XN06</accession>
<feature type="compositionally biased region" description="Basic residues" evidence="1">
    <location>
        <begin position="12"/>
        <end position="31"/>
    </location>
</feature>
<proteinExistence type="predicted"/>
<keyword evidence="2" id="KW-0472">Membrane</keyword>
<sequence>KEGRSPGTRSFRPSHLRSKTRRNPRRRISKRRKVLENRVEHAAFCPGLIRSPPAFTCGLWSGGGVHDRSYSMRRARSRPHPFPIYCFVVLSCLFAGSFSSNIVTLESVQIFTTHEWLPGKPTVYFQCQGENVTGLPDVKETDLLYTFKGEESWQPLTELPEKKCKRCGLYEEDHIKSDDVFDEWEFCPGDFVDGKYVHFKEKEFNATFSCPLCAPLKDGSPGSSSKSGTTGHGINVALVIIISALVSTLVIAGAAVGYRYWQKKKREHDQARFLKLFEEGDDIEDELGLGNVL</sequence>
<feature type="non-terminal residue" evidence="4">
    <location>
        <position position="1"/>
    </location>
</feature>
<dbReference type="InterPro" id="IPR057713">
    <property type="entry name" value="DUF7953"/>
</dbReference>
<gene>
    <name evidence="4" type="primary">PEAR1</name>
    <name evidence="4" type="ORF">g.50109</name>
</gene>
<name>A0A1D1XN06_9ARAE</name>
<evidence type="ECO:0000259" key="3">
    <source>
        <dbReference type="Pfam" id="PF25829"/>
    </source>
</evidence>
<evidence type="ECO:0000313" key="4">
    <source>
        <dbReference type="EMBL" id="JAT43774.1"/>
    </source>
</evidence>
<dbReference type="PANTHER" id="PTHR33780:SF3">
    <property type="entry name" value="EXPRESSED PROTEIN"/>
    <property type="match status" value="1"/>
</dbReference>
<dbReference type="Pfam" id="PF25829">
    <property type="entry name" value="DUF7953"/>
    <property type="match status" value="1"/>
</dbReference>
<dbReference type="AlphaFoldDB" id="A0A1D1XN06"/>
<evidence type="ECO:0000256" key="2">
    <source>
        <dbReference type="SAM" id="Phobius"/>
    </source>
</evidence>
<organism evidence="4">
    <name type="scientific">Anthurium amnicola</name>
    <dbReference type="NCBI Taxonomy" id="1678845"/>
    <lineage>
        <taxon>Eukaryota</taxon>
        <taxon>Viridiplantae</taxon>
        <taxon>Streptophyta</taxon>
        <taxon>Embryophyta</taxon>
        <taxon>Tracheophyta</taxon>
        <taxon>Spermatophyta</taxon>
        <taxon>Magnoliopsida</taxon>
        <taxon>Liliopsida</taxon>
        <taxon>Araceae</taxon>
        <taxon>Pothoideae</taxon>
        <taxon>Potheae</taxon>
        <taxon>Anthurium</taxon>
    </lineage>
</organism>
<feature type="region of interest" description="Disordered" evidence="1">
    <location>
        <begin position="1"/>
        <end position="31"/>
    </location>
</feature>
<feature type="transmembrane region" description="Helical" evidence="2">
    <location>
        <begin position="234"/>
        <end position="258"/>
    </location>
</feature>
<reference evidence="4" key="1">
    <citation type="submission" date="2015-07" db="EMBL/GenBank/DDBJ databases">
        <title>Transcriptome Assembly of Anthurium amnicola.</title>
        <authorList>
            <person name="Suzuki J."/>
        </authorList>
    </citation>
    <scope>NUCLEOTIDE SEQUENCE</scope>
</reference>
<dbReference type="PANTHER" id="PTHR33780">
    <property type="entry name" value="EXPRESSED PROTEIN"/>
    <property type="match status" value="1"/>
</dbReference>
<feature type="transmembrane region" description="Helical" evidence="2">
    <location>
        <begin position="82"/>
        <end position="103"/>
    </location>
</feature>
<keyword evidence="2" id="KW-1133">Transmembrane helix</keyword>
<keyword evidence="2" id="KW-0812">Transmembrane</keyword>